<evidence type="ECO:0000313" key="7">
    <source>
        <dbReference type="Proteomes" id="UP001634394"/>
    </source>
</evidence>
<feature type="domain" description="MYND-type" evidence="5">
    <location>
        <begin position="8"/>
        <end position="46"/>
    </location>
</feature>
<evidence type="ECO:0000259" key="5">
    <source>
        <dbReference type="PROSITE" id="PS50865"/>
    </source>
</evidence>
<evidence type="ECO:0000256" key="1">
    <source>
        <dbReference type="ARBA" id="ARBA00022723"/>
    </source>
</evidence>
<dbReference type="Pfam" id="PF01753">
    <property type="entry name" value="zf-MYND"/>
    <property type="match status" value="2"/>
</dbReference>
<dbReference type="Gene3D" id="6.10.140.2220">
    <property type="match status" value="2"/>
</dbReference>
<dbReference type="PROSITE" id="PS01360">
    <property type="entry name" value="ZF_MYND_1"/>
    <property type="match status" value="2"/>
</dbReference>
<evidence type="ECO:0000256" key="2">
    <source>
        <dbReference type="ARBA" id="ARBA00022771"/>
    </source>
</evidence>
<keyword evidence="3" id="KW-0862">Zinc</keyword>
<proteinExistence type="predicted"/>
<protein>
    <recommendedName>
        <fullName evidence="5">MYND-type domain-containing protein</fullName>
    </recommendedName>
</protein>
<name>A0ABD3U2J0_SINWO</name>
<gene>
    <name evidence="6" type="ORF">ACJMK2_021209</name>
</gene>
<dbReference type="PANTHER" id="PTHR10237">
    <property type="entry name" value="DEFORMED EPIDERMAL AUTOREGULATORY FACTOR 1 HOMOLOG SUPPRESSIN"/>
    <property type="match status" value="1"/>
</dbReference>
<feature type="domain" description="MYND-type" evidence="5">
    <location>
        <begin position="138"/>
        <end position="175"/>
    </location>
</feature>
<dbReference type="PANTHER" id="PTHR10237:SF15">
    <property type="entry name" value="LD37257P"/>
    <property type="match status" value="1"/>
</dbReference>
<dbReference type="GO" id="GO:0008270">
    <property type="term" value="F:zinc ion binding"/>
    <property type="evidence" value="ECO:0007669"/>
    <property type="project" value="UniProtKB-KW"/>
</dbReference>
<dbReference type="SUPFAM" id="SSF144232">
    <property type="entry name" value="HIT/MYND zinc finger-like"/>
    <property type="match status" value="2"/>
</dbReference>
<keyword evidence="2 4" id="KW-0863">Zinc-finger</keyword>
<evidence type="ECO:0000313" key="6">
    <source>
        <dbReference type="EMBL" id="KAL3843267.1"/>
    </source>
</evidence>
<sequence>MNKSEPRCSCCERGGTLRKCTGCYESAYCSKDCQRKDWTKGHRDTCKNRVQPNENSPKVNPNLKHQAALESNIDRIEGFPFDTPLSHASSVHTTSTANAFKQETGDNSLKNADAQWSISTSSPAVQKRDEKDELAKMCFTCKSTIRTKFCSGCKKIYYCSTQCQRDDWGRHKLECIKVEGKIETKGFKRHQTMGNAASNNGIASDWSMPNLFGSFPFVFPGMFTGMDDFPGMFAGMDNSTRSRPTQSFREAKIIVQSMYPLRQIISDFEELPIESFFGPPLPTNRVLLAWMTRVYPHPFGRRAMYIQDENGEESYCIFYLEVPIPFPYFSWDDIRPGRYICIEEAFIHGFLDGTVGIRIEDPSCIRVLTI</sequence>
<keyword evidence="1" id="KW-0479">Metal-binding</keyword>
<comment type="caution">
    <text evidence="6">The sequence shown here is derived from an EMBL/GenBank/DDBJ whole genome shotgun (WGS) entry which is preliminary data.</text>
</comment>
<organism evidence="6 7">
    <name type="scientific">Sinanodonta woodiana</name>
    <name type="common">Chinese pond mussel</name>
    <name type="synonym">Anodonta woodiana</name>
    <dbReference type="NCBI Taxonomy" id="1069815"/>
    <lineage>
        <taxon>Eukaryota</taxon>
        <taxon>Metazoa</taxon>
        <taxon>Spiralia</taxon>
        <taxon>Lophotrochozoa</taxon>
        <taxon>Mollusca</taxon>
        <taxon>Bivalvia</taxon>
        <taxon>Autobranchia</taxon>
        <taxon>Heteroconchia</taxon>
        <taxon>Palaeoheterodonta</taxon>
        <taxon>Unionida</taxon>
        <taxon>Unionoidea</taxon>
        <taxon>Unionidae</taxon>
        <taxon>Unioninae</taxon>
        <taxon>Sinanodonta</taxon>
    </lineage>
</organism>
<dbReference type="InterPro" id="IPR002893">
    <property type="entry name" value="Znf_MYND"/>
</dbReference>
<dbReference type="EMBL" id="JBJQND010000017">
    <property type="protein sequence ID" value="KAL3843267.1"/>
    <property type="molecule type" value="Genomic_DNA"/>
</dbReference>
<keyword evidence="7" id="KW-1185">Reference proteome</keyword>
<evidence type="ECO:0000256" key="3">
    <source>
        <dbReference type="ARBA" id="ARBA00022833"/>
    </source>
</evidence>
<reference evidence="6 7" key="1">
    <citation type="submission" date="2024-11" db="EMBL/GenBank/DDBJ databases">
        <title>Chromosome-level genome assembly of the freshwater bivalve Anodonta woodiana.</title>
        <authorList>
            <person name="Chen X."/>
        </authorList>
    </citation>
    <scope>NUCLEOTIDE SEQUENCE [LARGE SCALE GENOMIC DNA]</scope>
    <source>
        <strain evidence="6">MN2024</strain>
        <tissue evidence="6">Gills</tissue>
    </source>
</reference>
<evidence type="ECO:0000256" key="4">
    <source>
        <dbReference type="PROSITE-ProRule" id="PRU00134"/>
    </source>
</evidence>
<dbReference type="Proteomes" id="UP001634394">
    <property type="component" value="Unassembled WGS sequence"/>
</dbReference>
<accession>A0ABD3U2J0</accession>
<dbReference type="PROSITE" id="PS50865">
    <property type="entry name" value="ZF_MYND_2"/>
    <property type="match status" value="2"/>
</dbReference>
<dbReference type="AlphaFoldDB" id="A0ABD3U2J0"/>
<dbReference type="InterPro" id="IPR024119">
    <property type="entry name" value="TF_DEAF-1"/>
</dbReference>